<dbReference type="PANTHER" id="PTHR43651:SF3">
    <property type="entry name" value="1,4-ALPHA-GLUCAN-BRANCHING ENZYME"/>
    <property type="match status" value="1"/>
</dbReference>
<evidence type="ECO:0000259" key="8">
    <source>
        <dbReference type="SMART" id="SM00642"/>
    </source>
</evidence>
<evidence type="ECO:0000256" key="2">
    <source>
        <dbReference type="ARBA" id="ARBA00009000"/>
    </source>
</evidence>
<evidence type="ECO:0000256" key="7">
    <source>
        <dbReference type="PIRSR" id="PIRSR000463-1"/>
    </source>
</evidence>
<keyword evidence="4" id="KW-0328">Glycosyltransferase</keyword>
<dbReference type="OMA" id="YEMHLGS"/>
<dbReference type="FunFam" id="3.20.20.80:FF:000001">
    <property type="entry name" value="1,4-alpha-glucan branching enzyme"/>
    <property type="match status" value="1"/>
</dbReference>
<dbReference type="Pfam" id="PF02922">
    <property type="entry name" value="CBM_48"/>
    <property type="match status" value="1"/>
</dbReference>
<reference evidence="9 10" key="1">
    <citation type="submission" date="2014-06" db="EMBL/GenBank/DDBJ databases">
        <authorList>
            <person name="Swart Estienne"/>
        </authorList>
    </citation>
    <scope>NUCLEOTIDE SEQUENCE [LARGE SCALE GENOMIC DNA]</scope>
    <source>
        <strain evidence="9 10">130c</strain>
    </source>
</reference>
<dbReference type="GO" id="GO:0005737">
    <property type="term" value="C:cytoplasm"/>
    <property type="evidence" value="ECO:0007669"/>
    <property type="project" value="TreeGrafter"/>
</dbReference>
<evidence type="ECO:0000313" key="10">
    <source>
        <dbReference type="Proteomes" id="UP000039865"/>
    </source>
</evidence>
<evidence type="ECO:0000256" key="6">
    <source>
        <dbReference type="ARBA" id="ARBA00060592"/>
    </source>
</evidence>
<dbReference type="GO" id="GO:0005978">
    <property type="term" value="P:glycogen biosynthetic process"/>
    <property type="evidence" value="ECO:0007669"/>
    <property type="project" value="InterPro"/>
</dbReference>
<proteinExistence type="inferred from homology"/>
<feature type="domain" description="Glycosyl hydrolase family 13 catalytic" evidence="8">
    <location>
        <begin position="193"/>
        <end position="576"/>
    </location>
</feature>
<dbReference type="OrthoDB" id="196493at2759"/>
<sequence>MDKIQQLAESRISPFESHIKVIQDDPYLKPYEDDIVLRLAKYKEQLEQFDRNEGGLLNIARSYNRFGLQLQENGDIIYTEWAPAAQKLSLFGDFNNWDREANQAIKNEFGVWTLTLKAKENGTPAIAHNERYKCCITKEDETTIDKNPAWARYLVQNPQTLLFDCVFWNPAEKYQFKNERPPRPASVKIYESHVGMSSIEERVATYREYAEKILPRIKNGGYNVIQLMAIQEHSYYGSFGYHVTNFFAISSRSGTPEDLKYLIDTAHGMGLMVIMDCVHSHASTNTNDGINLFDGTDHCYSHAGAKGYHSQWDSMIFDYSKYEVKRFLLSNLAWFMDEYKFDGFRMDAVTSMLYHHHGINYGFSGDYREYFGLQVDMDGVVQLMMSNDLVHSIYPDAIMIAEDVSGMPTLCRKIQEGGIGFDYRLNMYIPDMWIKLLKECKDEDWNMGHIAHAMTNRRRFEHCIGYAESHDQAIVGDKTIAMWLFDADIYHGMTQLPGHQSSLRVDRGMSLHKMIRLLTFSLAGEAYLNFMGNEFGHPEWIDFPREGNNFSYFYCRRRWDLADNTELKFYYLNEFDRQMNYLDDKIKWKIQDHQFSFEGYRIGTKWRSNHLILLDTDELQYGGHDRLLKAHQMAFKTQNHKWNDRPYYLQLYIPSRTGMVLISEENAEKYDIVIPDYIEQDLPEEDIIADSELINADEQNIDQNLEIAELTQDDVAVLIEAEFQKLQESNLSEDEKINQLIGDVDQLMTQHFQVSSSDVIKPGQQLL</sequence>
<evidence type="ECO:0000256" key="3">
    <source>
        <dbReference type="ARBA" id="ARBA00012541"/>
    </source>
</evidence>
<dbReference type="SUPFAM" id="SSF51445">
    <property type="entry name" value="(Trans)glycosidases"/>
    <property type="match status" value="1"/>
</dbReference>
<comment type="catalytic activity">
    <reaction evidence="1">
        <text>Transfers a segment of a (1-&gt;4)-alpha-D-glucan chain to a primary hydroxy group in a similar glucan chain.</text>
        <dbReference type="EC" id="2.4.1.18"/>
    </reaction>
</comment>
<feature type="active site" description="Proton donor" evidence="7">
    <location>
        <position position="402"/>
    </location>
</feature>
<dbReference type="InterPro" id="IPR037439">
    <property type="entry name" value="Branching_enzy"/>
</dbReference>
<keyword evidence="5" id="KW-0808">Transferase</keyword>
<evidence type="ECO:0000256" key="5">
    <source>
        <dbReference type="ARBA" id="ARBA00022679"/>
    </source>
</evidence>
<keyword evidence="10" id="KW-1185">Reference proteome</keyword>
<dbReference type="InterPro" id="IPR006047">
    <property type="entry name" value="GH13_cat_dom"/>
</dbReference>
<dbReference type="CDD" id="cd02854">
    <property type="entry name" value="E_set_GBE_euk_N"/>
    <property type="match status" value="1"/>
</dbReference>
<dbReference type="GO" id="GO:0004553">
    <property type="term" value="F:hydrolase activity, hydrolyzing O-glycosyl compounds"/>
    <property type="evidence" value="ECO:0007669"/>
    <property type="project" value="InterPro"/>
</dbReference>
<evidence type="ECO:0000313" key="9">
    <source>
        <dbReference type="EMBL" id="CDW72214.1"/>
    </source>
</evidence>
<accession>A0A077ZRW0</accession>
<evidence type="ECO:0000256" key="1">
    <source>
        <dbReference type="ARBA" id="ARBA00000826"/>
    </source>
</evidence>
<dbReference type="Gene3D" id="3.20.20.80">
    <property type="entry name" value="Glycosidases"/>
    <property type="match status" value="1"/>
</dbReference>
<dbReference type="Pfam" id="PF02806">
    <property type="entry name" value="Alpha-amylase_C"/>
    <property type="match status" value="1"/>
</dbReference>
<evidence type="ECO:0000256" key="4">
    <source>
        <dbReference type="ARBA" id="ARBA00022676"/>
    </source>
</evidence>
<dbReference type="Proteomes" id="UP000039865">
    <property type="component" value="Unassembled WGS sequence"/>
</dbReference>
<dbReference type="GO" id="GO:0043169">
    <property type="term" value="F:cation binding"/>
    <property type="evidence" value="ECO:0007669"/>
    <property type="project" value="InterPro"/>
</dbReference>
<gene>
    <name evidence="9" type="primary">Contig9130.g9768</name>
    <name evidence="9" type="ORF">STYLEM_1171</name>
</gene>
<dbReference type="Gene3D" id="2.60.40.10">
    <property type="entry name" value="Immunoglobulins"/>
    <property type="match status" value="1"/>
</dbReference>
<dbReference type="PANTHER" id="PTHR43651">
    <property type="entry name" value="1,4-ALPHA-GLUCAN-BRANCHING ENZYME"/>
    <property type="match status" value="1"/>
</dbReference>
<dbReference type="InterPro" id="IPR004193">
    <property type="entry name" value="Glyco_hydro_13_N"/>
</dbReference>
<dbReference type="InterPro" id="IPR013783">
    <property type="entry name" value="Ig-like_fold"/>
</dbReference>
<comment type="pathway">
    <text evidence="6">Glycan biosynthesis.</text>
</comment>
<dbReference type="SMART" id="SM00642">
    <property type="entry name" value="Aamy"/>
    <property type="match status" value="1"/>
</dbReference>
<dbReference type="Gene3D" id="2.60.40.1180">
    <property type="entry name" value="Golgi alpha-mannosidase II"/>
    <property type="match status" value="1"/>
</dbReference>
<dbReference type="PIRSF" id="PIRSF000463">
    <property type="entry name" value="GlgB"/>
    <property type="match status" value="1"/>
</dbReference>
<dbReference type="AlphaFoldDB" id="A0A077ZRW0"/>
<dbReference type="EMBL" id="CCKQ01001114">
    <property type="protein sequence ID" value="CDW72214.1"/>
    <property type="molecule type" value="Genomic_DNA"/>
</dbReference>
<dbReference type="EC" id="2.4.1.18" evidence="3"/>
<dbReference type="Pfam" id="PF00128">
    <property type="entry name" value="Alpha-amylase"/>
    <property type="match status" value="1"/>
</dbReference>
<dbReference type="InterPro" id="IPR017853">
    <property type="entry name" value="GH"/>
</dbReference>
<dbReference type="InterPro" id="IPR013780">
    <property type="entry name" value="Glyco_hydro_b"/>
</dbReference>
<dbReference type="SUPFAM" id="SSF51011">
    <property type="entry name" value="Glycosyl hydrolase domain"/>
    <property type="match status" value="1"/>
</dbReference>
<dbReference type="CDD" id="cd11321">
    <property type="entry name" value="AmyAc_bac_euk_BE"/>
    <property type="match status" value="1"/>
</dbReference>
<comment type="similarity">
    <text evidence="2">Belongs to the glycosyl hydrolase 13 family. GlgB subfamily.</text>
</comment>
<organism evidence="9 10">
    <name type="scientific">Stylonychia lemnae</name>
    <name type="common">Ciliate</name>
    <dbReference type="NCBI Taxonomy" id="5949"/>
    <lineage>
        <taxon>Eukaryota</taxon>
        <taxon>Sar</taxon>
        <taxon>Alveolata</taxon>
        <taxon>Ciliophora</taxon>
        <taxon>Intramacronucleata</taxon>
        <taxon>Spirotrichea</taxon>
        <taxon>Stichotrichia</taxon>
        <taxon>Sporadotrichida</taxon>
        <taxon>Oxytrichidae</taxon>
        <taxon>Stylonychinae</taxon>
        <taxon>Stylonychia</taxon>
    </lineage>
</organism>
<dbReference type="InterPro" id="IPR014756">
    <property type="entry name" value="Ig_E-set"/>
</dbReference>
<dbReference type="SUPFAM" id="SSF81296">
    <property type="entry name" value="E set domains"/>
    <property type="match status" value="1"/>
</dbReference>
<dbReference type="GO" id="GO:0003844">
    <property type="term" value="F:1,4-alpha-glucan branching enzyme activity"/>
    <property type="evidence" value="ECO:0007669"/>
    <property type="project" value="UniProtKB-EC"/>
</dbReference>
<feature type="active site" description="Nucleophile" evidence="7">
    <location>
        <position position="347"/>
    </location>
</feature>
<name>A0A077ZRW0_STYLE</name>
<protein>
    <recommendedName>
        <fullName evidence="3">1,4-alpha-glucan branching enzyme</fullName>
        <ecNumber evidence="3">2.4.1.18</ecNumber>
    </recommendedName>
</protein>
<dbReference type="InParanoid" id="A0A077ZRW0"/>
<dbReference type="InterPro" id="IPR006048">
    <property type="entry name" value="A-amylase/branching_C"/>
</dbReference>